<dbReference type="EMBL" id="JBHTCG010000011">
    <property type="protein sequence ID" value="MFC7384330.1"/>
    <property type="molecule type" value="Genomic_DNA"/>
</dbReference>
<keyword evidence="2" id="KW-1185">Reference proteome</keyword>
<dbReference type="RefSeq" id="WP_380828065.1">
    <property type="nucleotide sequence ID" value="NZ_JBHTCG010000011.1"/>
</dbReference>
<proteinExistence type="predicted"/>
<evidence type="ECO:0000313" key="1">
    <source>
        <dbReference type="EMBL" id="MFC7384330.1"/>
    </source>
</evidence>
<protein>
    <submittedName>
        <fullName evidence="1">Uncharacterized protein</fullName>
    </submittedName>
</protein>
<gene>
    <name evidence="1" type="ORF">ACFQSB_19120</name>
</gene>
<comment type="caution">
    <text evidence="1">The sequence shown here is derived from an EMBL/GenBank/DDBJ whole genome shotgun (WGS) entry which is preliminary data.</text>
</comment>
<accession>A0ABW2P8J5</accession>
<sequence length="396" mass="41786">MTLLTYTLLTDPAPLEASAAGRSPSTGTVYLVVTNTGQVSVSWRTFRVQVPVGDGAGHLTPNITTVTAQGRYTTSSGTKPVDVQRQDPDAFLVTAPAGASFAPGDHLVLTLENITVAATAGLAVLGVKENAKRGNLRLDDRSAALAVVKTAPKEIPAPRDFRADDAMVAAGADITLRWEGSDDFDYKILFPDGQATNLSGGSWSPAADDAPKRATTYTLVATSRTTPKREHVLTTTVQVRNPVLESLTAKVAVITPLVVGPNSGEGGIAFLQGGVTVRRTGDSQDRGALLADKATFTGVHTEWVQGSSVDDGWIGFRKDGVHVRQGYGQDWGNVYADMASLNGVKTGAVYTEFIYAKDTSEHRYSWINLHGDGITAYLTDGGSNGLGSVTASRFNT</sequence>
<organism evidence="1 2">
    <name type="scientific">Sphaerisporangium rhizosphaerae</name>
    <dbReference type="NCBI Taxonomy" id="2269375"/>
    <lineage>
        <taxon>Bacteria</taxon>
        <taxon>Bacillati</taxon>
        <taxon>Actinomycetota</taxon>
        <taxon>Actinomycetes</taxon>
        <taxon>Streptosporangiales</taxon>
        <taxon>Streptosporangiaceae</taxon>
        <taxon>Sphaerisporangium</taxon>
    </lineage>
</organism>
<name>A0ABW2P8J5_9ACTN</name>
<evidence type="ECO:0000313" key="2">
    <source>
        <dbReference type="Proteomes" id="UP001596496"/>
    </source>
</evidence>
<dbReference type="Proteomes" id="UP001596496">
    <property type="component" value="Unassembled WGS sequence"/>
</dbReference>
<reference evidence="2" key="1">
    <citation type="journal article" date="2019" name="Int. J. Syst. Evol. Microbiol.">
        <title>The Global Catalogue of Microorganisms (GCM) 10K type strain sequencing project: providing services to taxonomists for standard genome sequencing and annotation.</title>
        <authorList>
            <consortium name="The Broad Institute Genomics Platform"/>
            <consortium name="The Broad Institute Genome Sequencing Center for Infectious Disease"/>
            <person name="Wu L."/>
            <person name="Ma J."/>
        </authorList>
    </citation>
    <scope>NUCLEOTIDE SEQUENCE [LARGE SCALE GENOMIC DNA]</scope>
    <source>
        <strain evidence="2">CECT 7649</strain>
    </source>
</reference>